<dbReference type="EMBL" id="CM047942">
    <property type="protein sequence ID" value="KAI9901700.1"/>
    <property type="molecule type" value="Genomic_DNA"/>
</dbReference>
<gene>
    <name evidence="1" type="ORF">N3K66_003517</name>
</gene>
<evidence type="ECO:0000313" key="2">
    <source>
        <dbReference type="Proteomes" id="UP001163324"/>
    </source>
</evidence>
<sequence length="79" mass="8264">MSSPIPSGSPTNTGSPVSNIGTPAPVTNASVGKMNSDNTYLLGRFMDELSPPPGFAPRTLDEASFRAKKYLASLEPNLP</sequence>
<organism evidence="1 2">
    <name type="scientific">Trichothecium roseum</name>
    <dbReference type="NCBI Taxonomy" id="47278"/>
    <lineage>
        <taxon>Eukaryota</taxon>
        <taxon>Fungi</taxon>
        <taxon>Dikarya</taxon>
        <taxon>Ascomycota</taxon>
        <taxon>Pezizomycotina</taxon>
        <taxon>Sordariomycetes</taxon>
        <taxon>Hypocreomycetidae</taxon>
        <taxon>Hypocreales</taxon>
        <taxon>Hypocreales incertae sedis</taxon>
        <taxon>Trichothecium</taxon>
    </lineage>
</organism>
<accession>A0ACC0V721</accession>
<proteinExistence type="predicted"/>
<evidence type="ECO:0000313" key="1">
    <source>
        <dbReference type="EMBL" id="KAI9901700.1"/>
    </source>
</evidence>
<keyword evidence="2" id="KW-1185">Reference proteome</keyword>
<reference evidence="1" key="1">
    <citation type="submission" date="2022-10" db="EMBL/GenBank/DDBJ databases">
        <title>Complete Genome of Trichothecium roseum strain YXFP-22015, a Plant Pathogen Isolated from Citrus.</title>
        <authorList>
            <person name="Wang Y."/>
            <person name="Zhu L."/>
        </authorList>
    </citation>
    <scope>NUCLEOTIDE SEQUENCE</scope>
    <source>
        <strain evidence="1">YXFP-22015</strain>
    </source>
</reference>
<name>A0ACC0V721_9HYPO</name>
<dbReference type="Proteomes" id="UP001163324">
    <property type="component" value="Chromosome 3"/>
</dbReference>
<protein>
    <submittedName>
        <fullName evidence="1">Uncharacterized protein</fullName>
    </submittedName>
</protein>
<comment type="caution">
    <text evidence="1">The sequence shown here is derived from an EMBL/GenBank/DDBJ whole genome shotgun (WGS) entry which is preliminary data.</text>
</comment>